<dbReference type="Gene3D" id="3.40.630.30">
    <property type="match status" value="1"/>
</dbReference>
<comment type="caution">
    <text evidence="2">The sequence shown here is derived from an EMBL/GenBank/DDBJ whole genome shotgun (WGS) entry which is preliminary data.</text>
</comment>
<dbReference type="InterPro" id="IPR046250">
    <property type="entry name" value="DUF6283"/>
</dbReference>
<evidence type="ECO:0000313" key="2">
    <source>
        <dbReference type="EMBL" id="MDX3020072.1"/>
    </source>
</evidence>
<protein>
    <submittedName>
        <fullName evidence="2">DUF6283 family protein</fullName>
    </submittedName>
</protein>
<dbReference type="InterPro" id="IPR000182">
    <property type="entry name" value="GNAT_dom"/>
</dbReference>
<feature type="domain" description="N-acetyltransferase" evidence="1">
    <location>
        <begin position="197"/>
        <end position="338"/>
    </location>
</feature>
<accession>A0ABU4LX68</accession>
<dbReference type="EMBL" id="JARAWP010000011">
    <property type="protein sequence ID" value="MDX3020072.1"/>
    <property type="molecule type" value="Genomic_DNA"/>
</dbReference>
<dbReference type="RefSeq" id="WP_319166729.1">
    <property type="nucleotide sequence ID" value="NZ_JARAWP010000011.1"/>
</dbReference>
<keyword evidence="3" id="KW-1185">Reference proteome</keyword>
<organism evidence="2 3">
    <name type="scientific">Streptomyces acidiscabies</name>
    <dbReference type="NCBI Taxonomy" id="42234"/>
    <lineage>
        <taxon>Bacteria</taxon>
        <taxon>Bacillati</taxon>
        <taxon>Actinomycetota</taxon>
        <taxon>Actinomycetes</taxon>
        <taxon>Kitasatosporales</taxon>
        <taxon>Streptomycetaceae</taxon>
        <taxon>Streptomyces</taxon>
    </lineage>
</organism>
<evidence type="ECO:0000259" key="1">
    <source>
        <dbReference type="PROSITE" id="PS51186"/>
    </source>
</evidence>
<reference evidence="2 3" key="1">
    <citation type="journal article" date="2023" name="Microb. Genom.">
        <title>Mesoterricola silvestris gen. nov., sp. nov., Mesoterricola sediminis sp. nov., Geothrix oryzae sp. nov., Geothrix edaphica sp. nov., Geothrix rubra sp. nov., and Geothrix limicola sp. nov., six novel members of Acidobacteriota isolated from soils.</title>
        <authorList>
            <person name="Weisberg A.J."/>
            <person name="Pearce E."/>
            <person name="Kramer C.G."/>
            <person name="Chang J.H."/>
            <person name="Clarke C.R."/>
        </authorList>
    </citation>
    <scope>NUCLEOTIDE SEQUENCE [LARGE SCALE GENOMIC DNA]</scope>
    <source>
        <strain evidence="2 3">NB05-1H</strain>
    </source>
</reference>
<name>A0ABU4LX68_9ACTN</name>
<evidence type="ECO:0000313" key="3">
    <source>
        <dbReference type="Proteomes" id="UP001272987"/>
    </source>
</evidence>
<sequence length="343" mass="36749">MLAYGTDSEHDQRVRRRLAELAAERGSTVEEVLQEIDARLAVGQPPGVETSAAASACPAPEPHVVRRRSADDVWGVVGVGYDGPSAAPRRPCTGQEPCPWRRDAPLGQFPAEAFVHSAPGNRTGGPSGRFGCHSSTPARPLLCAGWLLSGADGNDEILGMMDAGVLARPELPDGVELYESYAEMAVANGVAPDLPALHARPVPAEDLADLVLLHRFFEDHYALEDTLAAGWTVDLELDLKRSMPRGALLGLVLDCDGTVLELGLLRVSIGHRGQGHAARVLARICAEADARELTVVCTPTDEFGADRARLEAFYRRHGFAPAAPGNRLTAHSWQRPPAHPQSR</sequence>
<dbReference type="Proteomes" id="UP001272987">
    <property type="component" value="Unassembled WGS sequence"/>
</dbReference>
<dbReference type="InterPro" id="IPR016181">
    <property type="entry name" value="Acyl_CoA_acyltransferase"/>
</dbReference>
<dbReference type="Pfam" id="PF19800">
    <property type="entry name" value="DUF6283"/>
    <property type="match status" value="1"/>
</dbReference>
<dbReference type="SUPFAM" id="SSF55729">
    <property type="entry name" value="Acyl-CoA N-acyltransferases (Nat)"/>
    <property type="match status" value="1"/>
</dbReference>
<proteinExistence type="predicted"/>
<gene>
    <name evidence="2" type="ORF">PV666_19595</name>
</gene>
<dbReference type="PROSITE" id="PS51186">
    <property type="entry name" value="GNAT"/>
    <property type="match status" value="1"/>
</dbReference>